<protein>
    <recommendedName>
        <fullName evidence="4">DUF2690 domain-containing protein</fullName>
    </recommendedName>
</protein>
<name>A0A852YVL1_9ACTN</name>
<evidence type="ECO:0000256" key="1">
    <source>
        <dbReference type="SAM" id="SignalP"/>
    </source>
</evidence>
<dbReference type="Pfam" id="PF10901">
    <property type="entry name" value="DUF2690"/>
    <property type="match status" value="1"/>
</dbReference>
<proteinExistence type="predicted"/>
<feature type="signal peptide" evidence="1">
    <location>
        <begin position="1"/>
        <end position="27"/>
    </location>
</feature>
<evidence type="ECO:0008006" key="4">
    <source>
        <dbReference type="Google" id="ProtNLM"/>
    </source>
</evidence>
<dbReference type="EMBL" id="JACBYW010000001">
    <property type="protein sequence ID" value="NYH77762.1"/>
    <property type="molecule type" value="Genomic_DNA"/>
</dbReference>
<organism evidence="2 3">
    <name type="scientific">Actinopolyspora biskrensis</name>
    <dbReference type="NCBI Taxonomy" id="1470178"/>
    <lineage>
        <taxon>Bacteria</taxon>
        <taxon>Bacillati</taxon>
        <taxon>Actinomycetota</taxon>
        <taxon>Actinomycetes</taxon>
        <taxon>Actinopolysporales</taxon>
        <taxon>Actinopolysporaceae</taxon>
        <taxon>Actinopolyspora</taxon>
    </lineage>
</organism>
<accession>A0A852YVL1</accession>
<comment type="caution">
    <text evidence="2">The sequence shown here is derived from an EMBL/GenBank/DDBJ whole genome shotgun (WGS) entry which is preliminary data.</text>
</comment>
<dbReference type="Proteomes" id="UP000548304">
    <property type="component" value="Unassembled WGS sequence"/>
</dbReference>
<dbReference type="AlphaFoldDB" id="A0A852YVL1"/>
<dbReference type="RefSeq" id="WP_179534234.1">
    <property type="nucleotide sequence ID" value="NZ_JACBYW010000001.1"/>
</dbReference>
<evidence type="ECO:0000313" key="3">
    <source>
        <dbReference type="Proteomes" id="UP000548304"/>
    </source>
</evidence>
<dbReference type="InterPro" id="IPR021224">
    <property type="entry name" value="DUF2690"/>
</dbReference>
<feature type="chain" id="PRO_5032825888" description="DUF2690 domain-containing protein" evidence="1">
    <location>
        <begin position="28"/>
        <end position="152"/>
    </location>
</feature>
<evidence type="ECO:0000313" key="2">
    <source>
        <dbReference type="EMBL" id="NYH77762.1"/>
    </source>
</evidence>
<keyword evidence="1" id="KW-0732">Signal</keyword>
<gene>
    <name evidence="2" type="ORF">FHR84_001076</name>
</gene>
<reference evidence="2 3" key="1">
    <citation type="submission" date="2020-07" db="EMBL/GenBank/DDBJ databases">
        <title>Genomic Encyclopedia of Type Strains, Phase III (KMG-III): the genomes of soil and plant-associated and newly described type strains.</title>
        <authorList>
            <person name="Whitman W."/>
        </authorList>
    </citation>
    <scope>NUCLEOTIDE SEQUENCE [LARGE SCALE GENOMIC DNA]</scope>
    <source>
        <strain evidence="2 3">CECT 8576</strain>
    </source>
</reference>
<keyword evidence="3" id="KW-1185">Reference proteome</keyword>
<sequence>MRKFALPALPLAVLLVPLAAPATSAQAASTPATCGGAGCDDLDPARTGCDDSAITVDTVSSSKGTFKLRYSTTCKTNWLYVGNYAGGSSRSDGKLEMRVEDHDRSEGFSYYASSAAGTHWSNMIYSPGDNCGIGAADWNYGDWDAVVNSSGC</sequence>